<evidence type="ECO:0000313" key="3">
    <source>
        <dbReference type="Proteomes" id="UP001056035"/>
    </source>
</evidence>
<sequence>MTDSSTVLAALPEHRREAVVRWLSSEIGACAECSEPVLITQPHRAGKDGFEHITCNQAVTVEEPEPEEISPAVEARARRSDWG</sequence>
<protein>
    <submittedName>
        <fullName evidence="2">Uncharacterized protein</fullName>
    </submittedName>
</protein>
<dbReference type="RefSeq" id="WP_254572562.1">
    <property type="nucleotide sequence ID" value="NZ_CP098502.1"/>
</dbReference>
<name>A0ABY5DWH4_9ACTN</name>
<proteinExistence type="predicted"/>
<accession>A0ABY5DWH4</accession>
<evidence type="ECO:0000256" key="1">
    <source>
        <dbReference type="SAM" id="MobiDB-lite"/>
    </source>
</evidence>
<keyword evidence="3" id="KW-1185">Reference proteome</keyword>
<dbReference type="Proteomes" id="UP001056035">
    <property type="component" value="Chromosome"/>
</dbReference>
<reference evidence="2 3" key="1">
    <citation type="submission" date="2022-06" db="EMBL/GenBank/DDBJ databases">
        <title>Paraconexibacter antarcticus.</title>
        <authorList>
            <person name="Kim C.S."/>
        </authorList>
    </citation>
    <scope>NUCLEOTIDE SEQUENCE [LARGE SCALE GENOMIC DNA]</scope>
    <source>
        <strain evidence="2 3">02-257</strain>
    </source>
</reference>
<gene>
    <name evidence="2" type="ORF">NBH00_06635</name>
</gene>
<dbReference type="EMBL" id="CP098502">
    <property type="protein sequence ID" value="UTI65884.1"/>
    <property type="molecule type" value="Genomic_DNA"/>
</dbReference>
<feature type="region of interest" description="Disordered" evidence="1">
    <location>
        <begin position="61"/>
        <end position="83"/>
    </location>
</feature>
<evidence type="ECO:0000313" key="2">
    <source>
        <dbReference type="EMBL" id="UTI65884.1"/>
    </source>
</evidence>
<organism evidence="2 3">
    <name type="scientific">Paraconexibacter antarcticus</name>
    <dbReference type="NCBI Taxonomy" id="2949664"/>
    <lineage>
        <taxon>Bacteria</taxon>
        <taxon>Bacillati</taxon>
        <taxon>Actinomycetota</taxon>
        <taxon>Thermoleophilia</taxon>
        <taxon>Solirubrobacterales</taxon>
        <taxon>Paraconexibacteraceae</taxon>
        <taxon>Paraconexibacter</taxon>
    </lineage>
</organism>